<keyword evidence="1" id="KW-0812">Transmembrane</keyword>
<keyword evidence="1" id="KW-0472">Membrane</keyword>
<protein>
    <submittedName>
        <fullName evidence="2">(northern house mosquito) hypothetical protein</fullName>
    </submittedName>
</protein>
<dbReference type="EMBL" id="HBUE01239795">
    <property type="protein sequence ID" value="CAG6548914.1"/>
    <property type="molecule type" value="Transcribed_RNA"/>
</dbReference>
<evidence type="ECO:0000313" key="2">
    <source>
        <dbReference type="EMBL" id="CAG6601143.1"/>
    </source>
</evidence>
<proteinExistence type="predicted"/>
<reference evidence="2" key="1">
    <citation type="submission" date="2021-05" db="EMBL/GenBank/DDBJ databases">
        <authorList>
            <person name="Alioto T."/>
            <person name="Alioto T."/>
            <person name="Gomez Garrido J."/>
        </authorList>
    </citation>
    <scope>NUCLEOTIDE SEQUENCE</scope>
</reference>
<dbReference type="AlphaFoldDB" id="A0A8D8L6M5"/>
<name>A0A8D8L6M5_CULPI</name>
<accession>A0A8D8L6M5</accession>
<organism evidence="2">
    <name type="scientific">Culex pipiens</name>
    <name type="common">House mosquito</name>
    <dbReference type="NCBI Taxonomy" id="7175"/>
    <lineage>
        <taxon>Eukaryota</taxon>
        <taxon>Metazoa</taxon>
        <taxon>Ecdysozoa</taxon>
        <taxon>Arthropoda</taxon>
        <taxon>Hexapoda</taxon>
        <taxon>Insecta</taxon>
        <taxon>Pterygota</taxon>
        <taxon>Neoptera</taxon>
        <taxon>Endopterygota</taxon>
        <taxon>Diptera</taxon>
        <taxon>Nematocera</taxon>
        <taxon>Culicoidea</taxon>
        <taxon>Culicidae</taxon>
        <taxon>Culicinae</taxon>
        <taxon>Culicini</taxon>
        <taxon>Culex</taxon>
        <taxon>Culex</taxon>
    </lineage>
</organism>
<dbReference type="EMBL" id="HBUE01346788">
    <property type="protein sequence ID" value="CAG6601143.1"/>
    <property type="molecule type" value="Transcribed_RNA"/>
</dbReference>
<dbReference type="EMBL" id="HBUE01036249">
    <property type="protein sequence ID" value="CAG6458847.1"/>
    <property type="molecule type" value="Transcribed_RNA"/>
</dbReference>
<dbReference type="EMBL" id="HBUE01036248">
    <property type="protein sequence ID" value="CAG6458846.1"/>
    <property type="molecule type" value="Transcribed_RNA"/>
</dbReference>
<feature type="transmembrane region" description="Helical" evidence="1">
    <location>
        <begin position="38"/>
        <end position="58"/>
    </location>
</feature>
<sequence>MSTDKIVETVMCTFGLLVALESACRTLSATLTRMASIFLKYCCLCKCISVSLISFFLASSTSIKRNNFFKHSSNAEKAAFLSIDESKQSLRSVHISLRRSSIKSCTFAVLETRSNPRISGTANFLTYFMSGLEVAG</sequence>
<evidence type="ECO:0000256" key="1">
    <source>
        <dbReference type="SAM" id="Phobius"/>
    </source>
</evidence>
<keyword evidence="1" id="KW-1133">Transmembrane helix</keyword>